<evidence type="ECO:0000313" key="1">
    <source>
        <dbReference type="EMBL" id="AMY08839.1"/>
    </source>
</evidence>
<keyword evidence="2" id="KW-1185">Reference proteome</keyword>
<dbReference type="KEGG" id="abac:LuPra_02045"/>
<dbReference type="EMBL" id="CP015136">
    <property type="protein sequence ID" value="AMY08839.1"/>
    <property type="molecule type" value="Genomic_DNA"/>
</dbReference>
<dbReference type="STRING" id="1855912.LuPra_02045"/>
<accession>A0A143PM39</accession>
<reference evidence="1 2" key="1">
    <citation type="journal article" date="2016" name="Genome Announc.">
        <title>First Complete Genome Sequence of a Subdivision 6 Acidobacterium Strain.</title>
        <authorList>
            <person name="Huang S."/>
            <person name="Vieira S."/>
            <person name="Bunk B."/>
            <person name="Riedel T."/>
            <person name="Sproer C."/>
            <person name="Overmann J."/>
        </authorList>
    </citation>
    <scope>NUCLEOTIDE SEQUENCE [LARGE SCALE GENOMIC DNA]</scope>
    <source>
        <strain evidence="2">DSM 100886 HEG_-6_39</strain>
    </source>
</reference>
<dbReference type="GO" id="GO:0000502">
    <property type="term" value="C:proteasome complex"/>
    <property type="evidence" value="ECO:0007669"/>
    <property type="project" value="UniProtKB-KW"/>
</dbReference>
<proteinExistence type="predicted"/>
<dbReference type="InterPro" id="IPR029055">
    <property type="entry name" value="Ntn_hydrolases_N"/>
</dbReference>
<gene>
    <name evidence="1" type="ORF">LuPra_02045</name>
</gene>
<dbReference type="Proteomes" id="UP000076079">
    <property type="component" value="Chromosome"/>
</dbReference>
<dbReference type="SUPFAM" id="SSF56235">
    <property type="entry name" value="N-terminal nucleophile aminohydrolases (Ntn hydrolases)"/>
    <property type="match status" value="1"/>
</dbReference>
<keyword evidence="1" id="KW-0647">Proteasome</keyword>
<dbReference type="Gene3D" id="3.60.20.10">
    <property type="entry name" value="Glutamine Phosphoribosylpyrophosphate, subunit 1, domain 1"/>
    <property type="match status" value="1"/>
</dbReference>
<name>A0A143PM39_LUTPR</name>
<dbReference type="PIRSF" id="PIRSF009120">
    <property type="entry name" value="UCP009120_prtse"/>
    <property type="match status" value="1"/>
</dbReference>
<sequence>MWWAPRDIAARKDRVTYCLGIVTSDGLVMASDSRSNAGYDQVNVCRKMYRFVNEGERVFVILTSGSLSISQSVLSLLRADFDAGLGLAAAPSVYHAARIVGDTVRQVSEIDREALERDNYSFNVHLLLGGQVKGQPPALYLIYPQGNPLQATEDSRYLQLGEVKYGRPILDRGIEADTPLEIAAKYALLSLDATMRSNVTVGPPIDLLLYRKDSLTVDRYRRLEANDPDLRLIHTSWESSLRRAVQQLPEIDFAREPATDLG</sequence>
<organism evidence="1 2">
    <name type="scientific">Luteitalea pratensis</name>
    <dbReference type="NCBI Taxonomy" id="1855912"/>
    <lineage>
        <taxon>Bacteria</taxon>
        <taxon>Pseudomonadati</taxon>
        <taxon>Acidobacteriota</taxon>
        <taxon>Vicinamibacteria</taxon>
        <taxon>Vicinamibacterales</taxon>
        <taxon>Vicinamibacteraceae</taxon>
        <taxon>Luteitalea</taxon>
    </lineage>
</organism>
<protein>
    <submittedName>
        <fullName evidence="1">Proteasome endopeptidase complex, archaeal, beta subunit</fullName>
    </submittedName>
</protein>
<reference evidence="2" key="2">
    <citation type="submission" date="2016-04" db="EMBL/GenBank/DDBJ databases">
        <title>First Complete Genome Sequence of a Subdivision 6 Acidobacterium.</title>
        <authorList>
            <person name="Huang S."/>
            <person name="Vieira S."/>
            <person name="Bunk B."/>
            <person name="Riedel T."/>
            <person name="Sproeer C."/>
            <person name="Overmann J."/>
        </authorList>
    </citation>
    <scope>NUCLEOTIDE SEQUENCE [LARGE SCALE GENOMIC DNA]</scope>
    <source>
        <strain evidence="2">DSM 100886 HEG_-6_39</strain>
    </source>
</reference>
<evidence type="ECO:0000313" key="2">
    <source>
        <dbReference type="Proteomes" id="UP000076079"/>
    </source>
</evidence>
<dbReference type="AlphaFoldDB" id="A0A143PM39"/>
<dbReference type="InterPro" id="IPR016545">
    <property type="entry name" value="UCP009120_prtse"/>
</dbReference>